<organism evidence="3 4">
    <name type="scientific">Lysinibacillus fusiformis</name>
    <dbReference type="NCBI Taxonomy" id="28031"/>
    <lineage>
        <taxon>Bacteria</taxon>
        <taxon>Bacillati</taxon>
        <taxon>Bacillota</taxon>
        <taxon>Bacilli</taxon>
        <taxon>Bacillales</taxon>
        <taxon>Bacillaceae</taxon>
        <taxon>Lysinibacillus</taxon>
    </lineage>
</organism>
<protein>
    <recommendedName>
        <fullName evidence="5">Lipoprotein</fullName>
    </recommendedName>
</protein>
<proteinExistence type="predicted"/>
<evidence type="ECO:0000256" key="1">
    <source>
        <dbReference type="SAM" id="Coils"/>
    </source>
</evidence>
<evidence type="ECO:0000256" key="2">
    <source>
        <dbReference type="SAM" id="MobiDB-lite"/>
    </source>
</evidence>
<dbReference type="RefSeq" id="WP_069480854.1">
    <property type="nucleotide sequence ID" value="NZ_KV766182.1"/>
</dbReference>
<evidence type="ECO:0000313" key="4">
    <source>
        <dbReference type="Proteomes" id="UP000094784"/>
    </source>
</evidence>
<feature type="coiled-coil region" evidence="1">
    <location>
        <begin position="167"/>
        <end position="196"/>
    </location>
</feature>
<dbReference type="EMBL" id="MECQ01000001">
    <property type="protein sequence ID" value="ODV55810.1"/>
    <property type="molecule type" value="Genomic_DNA"/>
</dbReference>
<sequence>MQKNKVNVLKMNNLYKQFIMSTLCLLTLTGCTNQETTNKLNGNEEIHDTKEMKELSAEDQKRQEKAENIEKSIIELIEQENYLDTITHYKNSFIKNVDKKLKPTEKTIELYNIAVEKYIEKAETFNYYDYNLLSLDMENLNENVLSLINKKFPTNIEEIEAFIKNNEEEARESYANMKAENEAKEKARIIEEAKNRVYIGMTKEQVLATNWGKPNDINRTITTDHISEQWVYSAYDKYLYFEDGILVAIQD</sequence>
<accession>A0A1E4R5R0</accession>
<name>A0A1E4R5R0_9BACI</name>
<reference evidence="3 4" key="1">
    <citation type="submission" date="2016-09" db="EMBL/GenBank/DDBJ databases">
        <title>Draft genome sequence of the soil isolate, Lysinibacillus fusiformis M5, a potential hypoxanthine producer.</title>
        <authorList>
            <person name="Gallegos-Monterrosa R."/>
            <person name="Maroti G."/>
            <person name="Balint B."/>
            <person name="Kovacs A.T."/>
        </authorList>
    </citation>
    <scope>NUCLEOTIDE SEQUENCE [LARGE SCALE GENOMIC DNA]</scope>
    <source>
        <strain evidence="3 4">M5</strain>
    </source>
</reference>
<feature type="compositionally biased region" description="Basic and acidic residues" evidence="2">
    <location>
        <begin position="42"/>
        <end position="64"/>
    </location>
</feature>
<dbReference type="PROSITE" id="PS51257">
    <property type="entry name" value="PROKAR_LIPOPROTEIN"/>
    <property type="match status" value="1"/>
</dbReference>
<dbReference type="Proteomes" id="UP000094784">
    <property type="component" value="Unassembled WGS sequence"/>
</dbReference>
<gene>
    <name evidence="3" type="ORF">BG258_07795</name>
</gene>
<dbReference type="OrthoDB" id="9794377at2"/>
<feature type="region of interest" description="Disordered" evidence="2">
    <location>
        <begin position="36"/>
        <end position="64"/>
    </location>
</feature>
<keyword evidence="1" id="KW-0175">Coiled coil</keyword>
<dbReference type="AlphaFoldDB" id="A0A1E4R5R0"/>
<evidence type="ECO:0008006" key="5">
    <source>
        <dbReference type="Google" id="ProtNLM"/>
    </source>
</evidence>
<evidence type="ECO:0000313" key="3">
    <source>
        <dbReference type="EMBL" id="ODV55810.1"/>
    </source>
</evidence>
<comment type="caution">
    <text evidence="3">The sequence shown here is derived from an EMBL/GenBank/DDBJ whole genome shotgun (WGS) entry which is preliminary data.</text>
</comment>